<dbReference type="InterPro" id="IPR050422">
    <property type="entry name" value="X-Pro_aminopeptidase_P"/>
</dbReference>
<keyword evidence="2" id="KW-0479">Metal-binding</keyword>
<comment type="similarity">
    <text evidence="1">Belongs to the peptidase M24B family.</text>
</comment>
<dbReference type="InParanoid" id="A0A6P7GWA3"/>
<dbReference type="GO" id="GO:0004177">
    <property type="term" value="F:aminopeptidase activity"/>
    <property type="evidence" value="ECO:0007669"/>
    <property type="project" value="UniProtKB-ARBA"/>
</dbReference>
<dbReference type="Gene3D" id="3.90.230.10">
    <property type="entry name" value="Creatinase/methionine aminopeptidase superfamily"/>
    <property type="match status" value="1"/>
</dbReference>
<dbReference type="FunFam" id="3.40.350.10:FF:000003">
    <property type="entry name" value="Xaa-pro aminopeptidase P"/>
    <property type="match status" value="1"/>
</dbReference>
<dbReference type="InterPro" id="IPR029149">
    <property type="entry name" value="Creatin/AminoP/Spt16_N"/>
</dbReference>
<dbReference type="RefSeq" id="XP_028148105.1">
    <property type="nucleotide sequence ID" value="XM_028292304.1"/>
</dbReference>
<evidence type="ECO:0000256" key="3">
    <source>
        <dbReference type="ARBA" id="ARBA00022801"/>
    </source>
</evidence>
<feature type="domain" description="Peptidase M24 C-terminal" evidence="6">
    <location>
        <begin position="667"/>
        <end position="729"/>
    </location>
</feature>
<dbReference type="SUPFAM" id="SSF53092">
    <property type="entry name" value="Creatinase/prolidase N-terminal domain"/>
    <property type="match status" value="1"/>
</dbReference>
<dbReference type="GO" id="GO:0005737">
    <property type="term" value="C:cytoplasm"/>
    <property type="evidence" value="ECO:0007669"/>
    <property type="project" value="UniProtKB-ARBA"/>
</dbReference>
<dbReference type="InterPro" id="IPR000587">
    <property type="entry name" value="Creatinase_N"/>
</dbReference>
<evidence type="ECO:0000259" key="5">
    <source>
        <dbReference type="Pfam" id="PF01321"/>
    </source>
</evidence>
<evidence type="ECO:0000259" key="6">
    <source>
        <dbReference type="Pfam" id="PF16188"/>
    </source>
</evidence>
<evidence type="ECO:0000256" key="1">
    <source>
        <dbReference type="ARBA" id="ARBA00008766"/>
    </source>
</evidence>
<dbReference type="Pfam" id="PF01321">
    <property type="entry name" value="Creatinase_N"/>
    <property type="match status" value="1"/>
</dbReference>
<dbReference type="GO" id="GO:0046872">
    <property type="term" value="F:metal ion binding"/>
    <property type="evidence" value="ECO:0007669"/>
    <property type="project" value="UniProtKB-KW"/>
</dbReference>
<dbReference type="InterPro" id="IPR000994">
    <property type="entry name" value="Pept_M24"/>
</dbReference>
<feature type="domain" description="Creatinase N-terminal" evidence="5">
    <location>
        <begin position="170"/>
        <end position="288"/>
    </location>
</feature>
<evidence type="ECO:0000259" key="4">
    <source>
        <dbReference type="Pfam" id="PF00557"/>
    </source>
</evidence>
<dbReference type="InterPro" id="IPR032416">
    <property type="entry name" value="Peptidase_M24_C"/>
</dbReference>
<dbReference type="InterPro" id="IPR036005">
    <property type="entry name" value="Creatinase/aminopeptidase-like"/>
</dbReference>
<dbReference type="PANTHER" id="PTHR43763">
    <property type="entry name" value="XAA-PRO AMINOPEPTIDASE 1"/>
    <property type="match status" value="1"/>
</dbReference>
<dbReference type="Pfam" id="PF16188">
    <property type="entry name" value="Peptidase_M24_C"/>
    <property type="match status" value="1"/>
</dbReference>
<dbReference type="PANTHER" id="PTHR43763:SF6">
    <property type="entry name" value="XAA-PRO AMINOPEPTIDASE 1"/>
    <property type="match status" value="1"/>
</dbReference>
<sequence length="757" mass="87360">MTVLAFKKMRETKKMALQLTKLEKKTQETRDLCKQSLVKESDTIVKYSNDRFTVEKVGQSVGQRVGIPEVNRAEANSRNIIAIIISVIDEKLCKLGNKIERNIIFYYLLFSDFTANALYDATFSQLEEDRRNGELRKACAKHGHAVQPARRLNSTERLIKLREAMVSEVKLETSAIQAYFITSSDEHQSTEVADYDKLWSYISGFTGSYTNIIVTANKAALWTDGRFHLQADEQIDCNWLLFREGHRDIPTMAEWIMKQFPHGSRLGLNPKLVSHHMWNQLEHELKGSRIQLVALNVSLVDIIWPKNERPEKINKEAFFLEEEYTGTKPTATLPNQKMVTLRRSLNIFRNQLVPSDSEDPPALPQPKVVTTLKEYDDIWSDLGTLSQRYHKVLIPSHCVYSAGASHAIYEHIFENRRMLKQSPIIYLKAVKNEVEIKWMHYTSIRDAAAVCDCFAYIKKKMGRHEKIMESDLVQYLNEYRYEQNHSLGNSFRTRVAFASNAAFPSYETTDNTNTQIFNNSTVVLDSGGQYYGGTTEVTRTLHFGEPTDQMQDAYTRVLIGLMQLSTLTFPSNMKMAVADAMARASLWEAGLDYLHETGHGIGSFLGVHESPIKVHFNSEVSAQQVFKPGYFLSNAPGYYKEGVFGVRLGNVLQVVEKPWLRHSTQSYYGFRTITYVPFEPNLIKRHLLSIHQIKWLNQYNEQVRHLVGEELKKQNRMDGFYWMMEKTQYIPENHSTYLHSTPYLILLNIVFVIKYYF</sequence>
<keyword evidence="3" id="KW-0378">Hydrolase</keyword>
<dbReference type="Pfam" id="PF00557">
    <property type="entry name" value="Peptidase_M24"/>
    <property type="match status" value="1"/>
</dbReference>
<proteinExistence type="inferred from homology"/>
<evidence type="ECO:0000313" key="7">
    <source>
        <dbReference type="RefSeq" id="XP_028148105.1"/>
    </source>
</evidence>
<dbReference type="FunFam" id="3.90.230.10:FF:000009">
    <property type="entry name" value="xaa-Pro aminopeptidase 2"/>
    <property type="match status" value="1"/>
</dbReference>
<accession>A0A6P7GWA3</accession>
<reference evidence="7" key="1">
    <citation type="submission" date="2025-08" db="UniProtKB">
        <authorList>
            <consortium name="RefSeq"/>
        </authorList>
    </citation>
    <scope>IDENTIFICATION</scope>
    <source>
        <tissue evidence="7">Whole insect</tissue>
    </source>
</reference>
<feature type="domain" description="Peptidase M24" evidence="4">
    <location>
        <begin position="444"/>
        <end position="655"/>
    </location>
</feature>
<evidence type="ECO:0000256" key="2">
    <source>
        <dbReference type="ARBA" id="ARBA00022723"/>
    </source>
</evidence>
<name>A0A6P7GWA3_DIAVI</name>
<dbReference type="SUPFAM" id="SSF55920">
    <property type="entry name" value="Creatinase/aminopeptidase"/>
    <property type="match status" value="1"/>
</dbReference>
<dbReference type="AlphaFoldDB" id="A0A6P7GWA3"/>
<protein>
    <submittedName>
        <fullName evidence="7">Xaa-Pro aminopeptidase ApepP-like</fullName>
    </submittedName>
</protein>
<dbReference type="Gene3D" id="3.40.350.10">
    <property type="entry name" value="Creatinase/prolidase N-terminal domain"/>
    <property type="match status" value="1"/>
</dbReference>
<organism evidence="7">
    <name type="scientific">Diabrotica virgifera virgifera</name>
    <name type="common">western corn rootworm</name>
    <dbReference type="NCBI Taxonomy" id="50390"/>
    <lineage>
        <taxon>Eukaryota</taxon>
        <taxon>Metazoa</taxon>
        <taxon>Ecdysozoa</taxon>
        <taxon>Arthropoda</taxon>
        <taxon>Hexapoda</taxon>
        <taxon>Insecta</taxon>
        <taxon>Pterygota</taxon>
        <taxon>Neoptera</taxon>
        <taxon>Endopterygota</taxon>
        <taxon>Coleoptera</taxon>
        <taxon>Polyphaga</taxon>
        <taxon>Cucujiformia</taxon>
        <taxon>Chrysomeloidea</taxon>
        <taxon>Chrysomelidae</taxon>
        <taxon>Galerucinae</taxon>
        <taxon>Diabroticina</taxon>
        <taxon>Diabroticites</taxon>
        <taxon>Diabrotica</taxon>
    </lineage>
</organism>
<gene>
    <name evidence="7" type="primary">LOC114341502</name>
</gene>